<accession>A0A5R9C6I9</accession>
<feature type="transmembrane region" description="Helical" evidence="1">
    <location>
        <begin position="212"/>
        <end position="232"/>
    </location>
</feature>
<evidence type="ECO:0000256" key="1">
    <source>
        <dbReference type="SAM" id="Phobius"/>
    </source>
</evidence>
<feature type="transmembrane region" description="Helical" evidence="1">
    <location>
        <begin position="171"/>
        <end position="191"/>
    </location>
</feature>
<dbReference type="AlphaFoldDB" id="A0A5R9C6I9"/>
<feature type="transmembrane region" description="Helical" evidence="1">
    <location>
        <begin position="7"/>
        <end position="24"/>
    </location>
</feature>
<dbReference type="EMBL" id="VBTE01000006">
    <property type="protein sequence ID" value="TLQ08708.1"/>
    <property type="molecule type" value="Genomic_DNA"/>
</dbReference>
<feature type="transmembrane region" description="Helical" evidence="1">
    <location>
        <begin position="119"/>
        <end position="134"/>
    </location>
</feature>
<dbReference type="Proteomes" id="UP000307201">
    <property type="component" value="Unassembled WGS sequence"/>
</dbReference>
<gene>
    <name evidence="2" type="ORF">FEZ48_03425</name>
</gene>
<dbReference type="RefSeq" id="WP_138471151.1">
    <property type="nucleotide sequence ID" value="NZ_JABUYJ010000005.1"/>
</dbReference>
<proteinExistence type="predicted"/>
<feature type="transmembrane region" description="Helical" evidence="1">
    <location>
        <begin position="95"/>
        <end position="113"/>
    </location>
</feature>
<keyword evidence="1" id="KW-1133">Transmembrane helix</keyword>
<protein>
    <submittedName>
        <fullName evidence="2">Uncharacterized protein</fullName>
    </submittedName>
</protein>
<evidence type="ECO:0000313" key="2">
    <source>
        <dbReference type="EMBL" id="TLQ08708.1"/>
    </source>
</evidence>
<evidence type="ECO:0000313" key="3">
    <source>
        <dbReference type="Proteomes" id="UP000307201"/>
    </source>
</evidence>
<reference evidence="2 3" key="1">
    <citation type="submission" date="2019-05" db="EMBL/GenBank/DDBJ databases">
        <title>The metagenome of a microbial culture collection derived from dairy environment covers the genomic content of the human microbiome.</title>
        <authorList>
            <person name="Roder T."/>
            <person name="Wuthrich D."/>
            <person name="Sattari Z."/>
            <person name="Von Ah U."/>
            <person name="Bar C."/>
            <person name="Ronchi F."/>
            <person name="Macpherson A.J."/>
            <person name="Ganal-Vonarburg S.C."/>
            <person name="Bruggmann R."/>
            <person name="Vergeres G."/>
        </authorList>
    </citation>
    <scope>NUCLEOTIDE SEQUENCE [LARGE SCALE GENOMIC DNA]</scope>
    <source>
        <strain evidence="2 3">FAM 24235</strain>
    </source>
</reference>
<keyword evidence="1" id="KW-0812">Transmembrane</keyword>
<feature type="transmembrane region" description="Helical" evidence="1">
    <location>
        <begin position="238"/>
        <end position="255"/>
    </location>
</feature>
<feature type="transmembrane region" description="Helical" evidence="1">
    <location>
        <begin position="55"/>
        <end position="83"/>
    </location>
</feature>
<organism evidence="2 3">
    <name type="scientific">Marinilactibacillus psychrotolerans</name>
    <dbReference type="NCBI Taxonomy" id="191770"/>
    <lineage>
        <taxon>Bacteria</taxon>
        <taxon>Bacillati</taxon>
        <taxon>Bacillota</taxon>
        <taxon>Bacilli</taxon>
        <taxon>Lactobacillales</taxon>
        <taxon>Carnobacteriaceae</taxon>
        <taxon>Marinilactibacillus</taxon>
    </lineage>
</organism>
<keyword evidence="1" id="KW-0472">Membrane</keyword>
<feature type="transmembrane region" description="Helical" evidence="1">
    <location>
        <begin position="141"/>
        <end position="159"/>
    </location>
</feature>
<comment type="caution">
    <text evidence="2">The sequence shown here is derived from an EMBL/GenBank/DDBJ whole genome shotgun (WGS) entry which is preliminary data.</text>
</comment>
<sequence length="257" mass="28647">MDDKTNVTIVFFTLVASALGWLFTEDFFSGLSTGGGVFLTWAVTREIDPAHQSSAIIAAFFSLFHLLFYMESIHLLMLAWILALLRAVNGITGKMLTLVDILGVFALTVFLSFFNENSLYLIVLGLALTSLFILRIKKAAVLICGMLTFILFIVQLTFFDYGSFMGIAQLISFHLAAVASAVLFAIFLSFSQSFQAKIEAKDDQGNKVDEKRILHGRYLYSATIVGFVFFAHHTTSDVLIHLSVLWGTFISYLIFKN</sequence>
<name>A0A5R9C6I9_9LACT</name>
<dbReference type="OrthoDB" id="2156233at2"/>